<evidence type="ECO:0008006" key="3">
    <source>
        <dbReference type="Google" id="ProtNLM"/>
    </source>
</evidence>
<comment type="caution">
    <text evidence="1">The sequence shown here is derived from an EMBL/GenBank/DDBJ whole genome shotgun (WGS) entry which is preliminary data.</text>
</comment>
<dbReference type="EMBL" id="LUKE01000006">
    <property type="protein sequence ID" value="KYG61400.1"/>
    <property type="molecule type" value="Genomic_DNA"/>
</dbReference>
<sequence>MKKWIISFIMLAGSLTFAHGDHEHESAASSRPMKGGIVQRIEEAHVEIVAKGKNIKIYLLDLKSEKPQSLKFEDFTLAAKAELPRGKGTSNLTLEPKDGYLEANFDAKGAHRYNLILSLVHKPTKHSDTLTFVIEPKK</sequence>
<protein>
    <recommendedName>
        <fullName evidence="3">YtkA-like domain-containing protein</fullName>
    </recommendedName>
</protein>
<dbReference type="Proteomes" id="UP000075320">
    <property type="component" value="Unassembled WGS sequence"/>
</dbReference>
<name>A0A150WEL4_BDEBC</name>
<dbReference type="AlphaFoldDB" id="A0A150WEL4"/>
<proteinExistence type="predicted"/>
<reference evidence="1 2" key="1">
    <citation type="submission" date="2016-03" db="EMBL/GenBank/DDBJ databases">
        <authorList>
            <person name="Ploux O."/>
        </authorList>
    </citation>
    <scope>NUCLEOTIDE SEQUENCE [LARGE SCALE GENOMIC DNA]</scope>
    <source>
        <strain evidence="1 2">R0</strain>
    </source>
</reference>
<evidence type="ECO:0000313" key="1">
    <source>
        <dbReference type="EMBL" id="KYG61400.1"/>
    </source>
</evidence>
<keyword evidence="2" id="KW-1185">Reference proteome</keyword>
<organism evidence="1 2">
    <name type="scientific">Bdellovibrio bacteriovorus</name>
    <dbReference type="NCBI Taxonomy" id="959"/>
    <lineage>
        <taxon>Bacteria</taxon>
        <taxon>Pseudomonadati</taxon>
        <taxon>Bdellovibrionota</taxon>
        <taxon>Bdellovibrionia</taxon>
        <taxon>Bdellovibrionales</taxon>
        <taxon>Pseudobdellovibrionaceae</taxon>
        <taxon>Bdellovibrio</taxon>
    </lineage>
</organism>
<dbReference type="RefSeq" id="WP_061836482.1">
    <property type="nucleotide sequence ID" value="NZ_LUKE01000006.1"/>
</dbReference>
<evidence type="ECO:0000313" key="2">
    <source>
        <dbReference type="Proteomes" id="UP000075320"/>
    </source>
</evidence>
<gene>
    <name evidence="1" type="ORF">AZI86_16940</name>
</gene>
<accession>A0A150WEL4</accession>
<dbReference type="OrthoDB" id="5294736at2"/>